<dbReference type="EMBL" id="CGIH01000009">
    <property type="protein sequence ID" value="CFX15637.1"/>
    <property type="molecule type" value="Genomic_DNA"/>
</dbReference>
<name>A0A0E4G9I1_9FIRM</name>
<reference evidence="1 2" key="1">
    <citation type="submission" date="2015-03" db="EMBL/GenBank/DDBJ databases">
        <authorList>
            <person name="Murphy D."/>
        </authorList>
    </citation>
    <scope>NUCLEOTIDE SEQUENCE [LARGE SCALE GENOMIC DNA]</scope>
    <source>
        <strain evidence="1 2">OL-4</strain>
    </source>
</reference>
<sequence>MQNARLPDGSIINPKEYIPGIHDGNLRCPYCGAKVIFVSTNTTREPFLKTTGKSTESKHLDNCPQKRNVEVFNSIKQIRNYHPDPTRPSTGQHVLHLELGDLYHERKANTSIPEIGWDHPKKQLDYANQYPDKKNELPDRARTLKALARYIKNSEAVLASTIVKFNGAFYPISEIVIDQNMAHDIALTGNELERFIYGTVFSVVRLEKVMYINFDQQDGALPFTIVVFQKSFKKFTYTKEKLEGKNVLVRGIIRFNSRTNQTETTVWSNSQLEWVK</sequence>
<evidence type="ECO:0000313" key="1">
    <source>
        <dbReference type="EMBL" id="CFX15637.1"/>
    </source>
</evidence>
<dbReference type="OrthoDB" id="1806595at2"/>
<gene>
    <name evidence="1" type="ORF">643</name>
</gene>
<evidence type="ECO:0000313" key="2">
    <source>
        <dbReference type="Proteomes" id="UP000045545"/>
    </source>
</evidence>
<proteinExistence type="predicted"/>
<dbReference type="AlphaFoldDB" id="A0A0E4G9I1"/>
<protein>
    <submittedName>
        <fullName evidence="1">Uncharacterized</fullName>
    </submittedName>
</protein>
<dbReference type="RefSeq" id="WP_046495738.1">
    <property type="nucleotide sequence ID" value="NZ_CGIH01000009.1"/>
</dbReference>
<dbReference type="Proteomes" id="UP000045545">
    <property type="component" value="Unassembled WGS sequence"/>
</dbReference>
<keyword evidence="2" id="KW-1185">Reference proteome</keyword>
<accession>A0A0E4G9I1</accession>
<organism evidence="1 2">
    <name type="scientific">Syntrophomonas zehnderi OL-4</name>
    <dbReference type="NCBI Taxonomy" id="690567"/>
    <lineage>
        <taxon>Bacteria</taxon>
        <taxon>Bacillati</taxon>
        <taxon>Bacillota</taxon>
        <taxon>Clostridia</taxon>
        <taxon>Eubacteriales</taxon>
        <taxon>Syntrophomonadaceae</taxon>
        <taxon>Syntrophomonas</taxon>
    </lineage>
</organism>